<dbReference type="Proteomes" id="UP001595722">
    <property type="component" value="Unassembled WGS sequence"/>
</dbReference>
<accession>A0ABV7VWE2</accession>
<protein>
    <submittedName>
        <fullName evidence="3">META domain-containing protein</fullName>
    </submittedName>
</protein>
<feature type="chain" id="PRO_5046673525" evidence="1">
    <location>
        <begin position="21"/>
        <end position="147"/>
    </location>
</feature>
<feature type="signal peptide" evidence="1">
    <location>
        <begin position="1"/>
        <end position="20"/>
    </location>
</feature>
<reference evidence="4" key="1">
    <citation type="journal article" date="2019" name="Int. J. Syst. Evol. Microbiol.">
        <title>The Global Catalogue of Microorganisms (GCM) 10K type strain sequencing project: providing services to taxonomists for standard genome sequencing and annotation.</title>
        <authorList>
            <consortium name="The Broad Institute Genomics Platform"/>
            <consortium name="The Broad Institute Genome Sequencing Center for Infectious Disease"/>
            <person name="Wu L."/>
            <person name="Ma J."/>
        </authorList>
    </citation>
    <scope>NUCLEOTIDE SEQUENCE [LARGE SCALE GENOMIC DNA]</scope>
    <source>
        <strain evidence="4">KCTC 42424</strain>
    </source>
</reference>
<feature type="domain" description="DUF306" evidence="2">
    <location>
        <begin position="34"/>
        <end position="139"/>
    </location>
</feature>
<dbReference type="InterPro" id="IPR005184">
    <property type="entry name" value="DUF306_Meta_HslJ"/>
</dbReference>
<keyword evidence="1" id="KW-0732">Signal</keyword>
<name>A0ABV7VWE2_9GAMM</name>
<evidence type="ECO:0000313" key="3">
    <source>
        <dbReference type="EMBL" id="MFC3680997.1"/>
    </source>
</evidence>
<dbReference type="PANTHER" id="PTHR35535">
    <property type="entry name" value="HEAT SHOCK PROTEIN HSLJ"/>
    <property type="match status" value="1"/>
</dbReference>
<gene>
    <name evidence="3" type="ORF">ACFOMG_12895</name>
</gene>
<dbReference type="Pfam" id="PF03724">
    <property type="entry name" value="META"/>
    <property type="match status" value="1"/>
</dbReference>
<evidence type="ECO:0000256" key="1">
    <source>
        <dbReference type="SAM" id="SignalP"/>
    </source>
</evidence>
<comment type="caution">
    <text evidence="3">The sequence shown here is derived from an EMBL/GenBank/DDBJ whole genome shotgun (WGS) entry which is preliminary data.</text>
</comment>
<evidence type="ECO:0000313" key="4">
    <source>
        <dbReference type="Proteomes" id="UP001595722"/>
    </source>
</evidence>
<organism evidence="3 4">
    <name type="scientific">Bacterioplanoides pacificum</name>
    <dbReference type="NCBI Taxonomy" id="1171596"/>
    <lineage>
        <taxon>Bacteria</taxon>
        <taxon>Pseudomonadati</taxon>
        <taxon>Pseudomonadota</taxon>
        <taxon>Gammaproteobacteria</taxon>
        <taxon>Oceanospirillales</taxon>
        <taxon>Oceanospirillaceae</taxon>
        <taxon>Bacterioplanoides</taxon>
    </lineage>
</organism>
<evidence type="ECO:0000259" key="2">
    <source>
        <dbReference type="Pfam" id="PF03724"/>
    </source>
</evidence>
<dbReference type="InterPro" id="IPR038670">
    <property type="entry name" value="HslJ-like_sf"/>
</dbReference>
<keyword evidence="4" id="KW-1185">Reference proteome</keyword>
<sequence length="147" mass="16106">MLLPQYRALALIALLTSGCAQQPASTTTAAEPRQPLTGQWQVESVNGGGIIDASHLTLVFIDAERIAGSSGCNRYNAGFSQHDKDIRISAPASTRRACAPALMQQEQRFLQALSESVSYQWQDNHWVIFSDDKGEPRLKLIQQNPAP</sequence>
<dbReference type="PROSITE" id="PS51257">
    <property type="entry name" value="PROKAR_LIPOPROTEIN"/>
    <property type="match status" value="1"/>
</dbReference>
<proteinExistence type="predicted"/>
<dbReference type="EMBL" id="JBHRYB010000013">
    <property type="protein sequence ID" value="MFC3680997.1"/>
    <property type="molecule type" value="Genomic_DNA"/>
</dbReference>
<dbReference type="InterPro" id="IPR053147">
    <property type="entry name" value="Hsp_HslJ-like"/>
</dbReference>
<dbReference type="Gene3D" id="2.40.128.270">
    <property type="match status" value="1"/>
</dbReference>
<dbReference type="RefSeq" id="WP_376867127.1">
    <property type="nucleotide sequence ID" value="NZ_JBHRYB010000013.1"/>
</dbReference>
<dbReference type="PANTHER" id="PTHR35535:SF1">
    <property type="entry name" value="HEAT SHOCK PROTEIN HSLJ"/>
    <property type="match status" value="1"/>
</dbReference>